<protein>
    <recommendedName>
        <fullName evidence="10">4,4'-diaponeurosporenoate glycosyltransferase</fullName>
    </recommendedName>
</protein>
<dbReference type="SUPFAM" id="SSF53448">
    <property type="entry name" value="Nucleotide-diphospho-sugar transferases"/>
    <property type="match status" value="1"/>
</dbReference>
<evidence type="ECO:0000256" key="4">
    <source>
        <dbReference type="ARBA" id="ARBA00022679"/>
    </source>
</evidence>
<evidence type="ECO:0000313" key="14">
    <source>
        <dbReference type="Proteomes" id="UP000249808"/>
    </source>
</evidence>
<feature type="domain" description="Glycosyltransferase 2-like" evidence="12">
    <location>
        <begin position="34"/>
        <end position="131"/>
    </location>
</feature>
<feature type="transmembrane region" description="Helical" evidence="11">
    <location>
        <begin position="259"/>
        <end position="278"/>
    </location>
</feature>
<evidence type="ECO:0000256" key="5">
    <source>
        <dbReference type="ARBA" id="ARBA00022746"/>
    </source>
</evidence>
<keyword evidence="6 11" id="KW-0472">Membrane</keyword>
<reference evidence="13 14" key="1">
    <citation type="journal article" date="2018" name="Front. Microbiol.">
        <title>Description and Comparative Genomics of Macrococcus caseolyticus subsp. hominis subsp. nov., Macrococcus goetzii sp. nov., Macrococcus epidermidis sp. nov., and Macrococcus bohemicus sp. nov., Novel Macrococci From Human Clinical Material With Virulence Potential and Suspected Uptake of Foreign DNA by Natural Transformation.</title>
        <authorList>
            <person name="Maslanova I."/>
            <person name="Wertheimer Z."/>
            <person name="Sedlacek I."/>
            <person name="Svec P."/>
            <person name="Indrakova A."/>
            <person name="Kovarovic V."/>
            <person name="Schumann P."/>
            <person name="Sproer C."/>
            <person name="Kralova S."/>
            <person name="Sedo O."/>
            <person name="Kristofova L."/>
            <person name="Vrbovska V."/>
            <person name="Fuzik T."/>
            <person name="Petras P."/>
            <person name="Zdrahal Z."/>
            <person name="Ruzickova V."/>
            <person name="Doskar J."/>
            <person name="Pantucek R."/>
        </authorList>
    </citation>
    <scope>NUCLEOTIDE SEQUENCE [LARGE SCALE GENOMIC DNA]</scope>
    <source>
        <strain evidence="13 14">01/688</strain>
    </source>
</reference>
<comment type="similarity">
    <text evidence="9">Belongs to the glycosyltransferase 2 family. CrtQ subfamily.</text>
</comment>
<keyword evidence="5" id="KW-0125">Carotenoid biosynthesis</keyword>
<evidence type="ECO:0000256" key="8">
    <source>
        <dbReference type="ARBA" id="ARBA00037904"/>
    </source>
</evidence>
<feature type="transmembrane region" description="Helical" evidence="11">
    <location>
        <begin position="307"/>
        <end position="335"/>
    </location>
</feature>
<feature type="transmembrane region" description="Helical" evidence="11">
    <location>
        <begin position="283"/>
        <end position="301"/>
    </location>
</feature>
<keyword evidence="3" id="KW-0328">Glycosyltransferase</keyword>
<dbReference type="Gene3D" id="3.90.550.10">
    <property type="entry name" value="Spore Coat Polysaccharide Biosynthesis Protein SpsA, Chain A"/>
    <property type="match status" value="1"/>
</dbReference>
<evidence type="ECO:0000256" key="1">
    <source>
        <dbReference type="ARBA" id="ARBA00004236"/>
    </source>
</evidence>
<gene>
    <name evidence="13" type="ORF">BHU61_07825</name>
</gene>
<evidence type="ECO:0000256" key="9">
    <source>
        <dbReference type="ARBA" id="ARBA00038120"/>
    </source>
</evidence>
<sequence length="348" mass="39235">MIVLWSLISIVSGLLLFVRRPLINTIPTHSRKVSVIIPARNEAHNLTKLLSSFDLSDVYECIVVDDGSTDDTARIAKSLGAIVISFDNQSDWKGKSAACYRGAEAANGDILLFLDADTHFHDTKAIQRITTAYKGGLMSIQPYHEMKQWYEQGSLYFNILTVFGLNATSIFKGEDGVFGPCVICRKQDYITTDGHRAAAGQLIEGFGLGTVFKAHQFKLYNHIGKNIIHFRMYPDGIHAMTRGWMKHFAAGSTATDKRVLALIILWMSGAFIPLLVVICPEKWLIIIILYLMYTIILYWISSMLGNFKLLTIMCYPLVLAYFVFVFTKSIVAIYIKKEVKWKGRNINL</sequence>
<comment type="function">
    <text evidence="7">Catalyzes the glycosylation of 4,4'-diaponeurosporenoate, i.e. the esterification of glucose at the C1'' position with the carboxyl group of 4,4'-diaponeurosporenic acid, to form glycosyl-4,4'-diaponeurosporenoate. This is a step in the biosynthesis of staphyloxanthin, an orange pigment present in most staphylococci strains.</text>
</comment>
<keyword evidence="11" id="KW-1133">Transmembrane helix</keyword>
<dbReference type="InterPro" id="IPR029044">
    <property type="entry name" value="Nucleotide-diphossugar_trans"/>
</dbReference>
<evidence type="ECO:0000256" key="10">
    <source>
        <dbReference type="ARBA" id="ARBA00040345"/>
    </source>
</evidence>
<organism evidence="13 14">
    <name type="scientific">Macrococcus epidermidis</name>
    <dbReference type="NCBI Taxonomy" id="1902580"/>
    <lineage>
        <taxon>Bacteria</taxon>
        <taxon>Bacillati</taxon>
        <taxon>Bacillota</taxon>
        <taxon>Bacilli</taxon>
        <taxon>Bacillales</taxon>
        <taxon>Staphylococcaceae</taxon>
        <taxon>Macrococcus</taxon>
    </lineage>
</organism>
<evidence type="ECO:0000313" key="13">
    <source>
        <dbReference type="EMBL" id="RAK44614.1"/>
    </source>
</evidence>
<evidence type="ECO:0000256" key="7">
    <source>
        <dbReference type="ARBA" id="ARBA00037281"/>
    </source>
</evidence>
<evidence type="ECO:0000256" key="3">
    <source>
        <dbReference type="ARBA" id="ARBA00022676"/>
    </source>
</evidence>
<comment type="subcellular location">
    <subcellularLocation>
        <location evidence="1">Cell membrane</location>
    </subcellularLocation>
</comment>
<comment type="pathway">
    <text evidence="8">Carotenoid biosynthesis; staphyloxanthin biosynthesis; staphyloxanthin from farnesyl diphosphate: step 4/5.</text>
</comment>
<accession>A0A327ZSW3</accession>
<dbReference type="RefSeq" id="WP_111715954.1">
    <property type="nucleotide sequence ID" value="NZ_JBHSSR010000013.1"/>
</dbReference>
<keyword evidence="2" id="KW-1003">Cell membrane</keyword>
<evidence type="ECO:0000256" key="6">
    <source>
        <dbReference type="ARBA" id="ARBA00023136"/>
    </source>
</evidence>
<dbReference type="AlphaFoldDB" id="A0A327ZSW3"/>
<dbReference type="GO" id="GO:0005886">
    <property type="term" value="C:plasma membrane"/>
    <property type="evidence" value="ECO:0007669"/>
    <property type="project" value="UniProtKB-SubCell"/>
</dbReference>
<keyword evidence="14" id="KW-1185">Reference proteome</keyword>
<name>A0A327ZSW3_9STAP</name>
<dbReference type="Pfam" id="PF00535">
    <property type="entry name" value="Glycos_transf_2"/>
    <property type="match status" value="1"/>
</dbReference>
<dbReference type="PANTHER" id="PTHR43646:SF2">
    <property type="entry name" value="GLYCOSYLTRANSFERASE 2-LIKE DOMAIN-CONTAINING PROTEIN"/>
    <property type="match status" value="1"/>
</dbReference>
<keyword evidence="4 13" id="KW-0808">Transferase</keyword>
<evidence type="ECO:0000256" key="2">
    <source>
        <dbReference type="ARBA" id="ARBA00022475"/>
    </source>
</evidence>
<dbReference type="EMBL" id="PZJH01000003">
    <property type="protein sequence ID" value="RAK44614.1"/>
    <property type="molecule type" value="Genomic_DNA"/>
</dbReference>
<dbReference type="CDD" id="cd04179">
    <property type="entry name" value="DPM_DPG-synthase_like"/>
    <property type="match status" value="1"/>
</dbReference>
<evidence type="ECO:0000256" key="11">
    <source>
        <dbReference type="SAM" id="Phobius"/>
    </source>
</evidence>
<keyword evidence="11" id="KW-0812">Transmembrane</keyword>
<dbReference type="PANTHER" id="PTHR43646">
    <property type="entry name" value="GLYCOSYLTRANSFERASE"/>
    <property type="match status" value="1"/>
</dbReference>
<proteinExistence type="inferred from homology"/>
<comment type="caution">
    <text evidence="13">The sequence shown here is derived from an EMBL/GenBank/DDBJ whole genome shotgun (WGS) entry which is preliminary data.</text>
</comment>
<dbReference type="GO" id="GO:0016757">
    <property type="term" value="F:glycosyltransferase activity"/>
    <property type="evidence" value="ECO:0007669"/>
    <property type="project" value="UniProtKB-KW"/>
</dbReference>
<dbReference type="GO" id="GO:0016117">
    <property type="term" value="P:carotenoid biosynthetic process"/>
    <property type="evidence" value="ECO:0007669"/>
    <property type="project" value="UniProtKB-KW"/>
</dbReference>
<evidence type="ECO:0000259" key="12">
    <source>
        <dbReference type="Pfam" id="PF00535"/>
    </source>
</evidence>
<dbReference type="Proteomes" id="UP000249808">
    <property type="component" value="Unassembled WGS sequence"/>
</dbReference>
<dbReference type="InterPro" id="IPR001173">
    <property type="entry name" value="Glyco_trans_2-like"/>
</dbReference>